<keyword evidence="2" id="KW-1185">Reference proteome</keyword>
<organism evidence="1 2">
    <name type="scientific">Paractinoplanes toevensis</name>
    <dbReference type="NCBI Taxonomy" id="571911"/>
    <lineage>
        <taxon>Bacteria</taxon>
        <taxon>Bacillati</taxon>
        <taxon>Actinomycetota</taxon>
        <taxon>Actinomycetes</taxon>
        <taxon>Micromonosporales</taxon>
        <taxon>Micromonosporaceae</taxon>
        <taxon>Paractinoplanes</taxon>
    </lineage>
</organism>
<comment type="caution">
    <text evidence="1">The sequence shown here is derived from an EMBL/GenBank/DDBJ whole genome shotgun (WGS) entry which is preliminary data.</text>
</comment>
<dbReference type="RefSeq" id="WP_246607592.1">
    <property type="nucleotide sequence ID" value="NZ_BOQN01000080.1"/>
</dbReference>
<accession>A0A919TFF1</accession>
<name>A0A919TFF1_9ACTN</name>
<evidence type="ECO:0000313" key="2">
    <source>
        <dbReference type="Proteomes" id="UP000677082"/>
    </source>
</evidence>
<protein>
    <recommendedName>
        <fullName evidence="3">Aerobactin siderophore biosynthesis IucA/IucC-like C-terminal domain-containing protein</fullName>
    </recommendedName>
</protein>
<dbReference type="AlphaFoldDB" id="A0A919TFF1"/>
<dbReference type="Proteomes" id="UP000677082">
    <property type="component" value="Unassembled WGS sequence"/>
</dbReference>
<proteinExistence type="predicted"/>
<evidence type="ECO:0008006" key="3">
    <source>
        <dbReference type="Google" id="ProtNLM"/>
    </source>
</evidence>
<dbReference type="EMBL" id="BOQN01000080">
    <property type="protein sequence ID" value="GIM94357.1"/>
    <property type="molecule type" value="Genomic_DNA"/>
</dbReference>
<reference evidence="1 2" key="1">
    <citation type="submission" date="2021-03" db="EMBL/GenBank/DDBJ databases">
        <title>Whole genome shotgun sequence of Actinoplanes toevensis NBRC 105298.</title>
        <authorList>
            <person name="Komaki H."/>
            <person name="Tamura T."/>
        </authorList>
    </citation>
    <scope>NUCLEOTIDE SEQUENCE [LARGE SCALE GENOMIC DNA]</scope>
    <source>
        <strain evidence="1 2">NBRC 105298</strain>
    </source>
</reference>
<sequence length="248" mass="26490">MTEHPLAPVLAAIRSVFGTVDLPGVAPGLLVPDLHGWTPAARLADDLLPVLLERAAQRWRAQPHAAASLAWKAYTYWLALPAVLGFAAARRVPLLTADDVLVHFDDPKSLVTIGLRPDIEVAVLAGDPLAEGARPGVVVVAGEDELLAALRRSLLDQHLYPLLAAMHGAVRIGRRVLLGSLASGIVYPLLRVQGSSVGPVLRALEIDDLIDLMPGPNGRLSVRRRTCCLAFTLPRPKICADCCIHPVS</sequence>
<evidence type="ECO:0000313" key="1">
    <source>
        <dbReference type="EMBL" id="GIM94357.1"/>
    </source>
</evidence>
<gene>
    <name evidence="1" type="ORF">Ato02nite_061500</name>
</gene>